<evidence type="ECO:0000256" key="1">
    <source>
        <dbReference type="SAM" id="MobiDB-lite"/>
    </source>
</evidence>
<evidence type="ECO:0000313" key="3">
    <source>
        <dbReference type="EMBL" id="OAO13334.1"/>
    </source>
</evidence>
<dbReference type="EMBL" id="LXWW01000421">
    <property type="protein sequence ID" value="OAO13334.1"/>
    <property type="molecule type" value="Genomic_DNA"/>
</dbReference>
<keyword evidence="2" id="KW-0812">Transmembrane</keyword>
<dbReference type="Proteomes" id="UP000078348">
    <property type="component" value="Unassembled WGS sequence"/>
</dbReference>
<protein>
    <recommendedName>
        <fullName evidence="5">Transmembrane protein</fullName>
    </recommendedName>
</protein>
<accession>A0A196SBE9</accession>
<organism evidence="3 4">
    <name type="scientific">Blastocystis sp. subtype 1 (strain ATCC 50177 / NandII)</name>
    <dbReference type="NCBI Taxonomy" id="478820"/>
    <lineage>
        <taxon>Eukaryota</taxon>
        <taxon>Sar</taxon>
        <taxon>Stramenopiles</taxon>
        <taxon>Bigyra</taxon>
        <taxon>Opalozoa</taxon>
        <taxon>Opalinata</taxon>
        <taxon>Blastocystidae</taxon>
        <taxon>Blastocystis</taxon>
    </lineage>
</organism>
<feature type="region of interest" description="Disordered" evidence="1">
    <location>
        <begin position="1"/>
        <end position="39"/>
    </location>
</feature>
<keyword evidence="2" id="KW-1133">Transmembrane helix</keyword>
<gene>
    <name evidence="3" type="ORF">AV274_5009</name>
</gene>
<feature type="transmembrane region" description="Helical" evidence="2">
    <location>
        <begin position="112"/>
        <end position="131"/>
    </location>
</feature>
<evidence type="ECO:0008006" key="5">
    <source>
        <dbReference type="Google" id="ProtNLM"/>
    </source>
</evidence>
<feature type="compositionally biased region" description="Basic residues" evidence="1">
    <location>
        <begin position="1"/>
        <end position="11"/>
    </location>
</feature>
<reference evidence="3 4" key="1">
    <citation type="submission" date="2016-05" db="EMBL/GenBank/DDBJ databases">
        <title>Nuclear genome of Blastocystis sp. subtype 1 NandII.</title>
        <authorList>
            <person name="Gentekaki E."/>
            <person name="Curtis B."/>
            <person name="Stairs C."/>
            <person name="Eme L."/>
            <person name="Herman E."/>
            <person name="Klimes V."/>
            <person name="Arias M.C."/>
            <person name="Elias M."/>
            <person name="Hilliou F."/>
            <person name="Klute M."/>
            <person name="Malik S.-B."/>
            <person name="Pightling A."/>
            <person name="Rachubinski R."/>
            <person name="Salas D."/>
            <person name="Schlacht A."/>
            <person name="Suga H."/>
            <person name="Archibald J."/>
            <person name="Ball S.G."/>
            <person name="Clark G."/>
            <person name="Dacks J."/>
            <person name="Van Der Giezen M."/>
            <person name="Tsaousis A."/>
            <person name="Roger A."/>
        </authorList>
    </citation>
    <scope>NUCLEOTIDE SEQUENCE [LARGE SCALE GENOMIC DNA]</scope>
    <source>
        <strain evidence="4">ATCC 50177 / NandII</strain>
    </source>
</reference>
<feature type="transmembrane region" description="Helical" evidence="2">
    <location>
        <begin position="79"/>
        <end position="106"/>
    </location>
</feature>
<evidence type="ECO:0000313" key="4">
    <source>
        <dbReference type="Proteomes" id="UP000078348"/>
    </source>
</evidence>
<sequence>MDSYRKRQHNAHIKEELIDKTQKEETMEPKEKDDVSISESGKRRVDSIVDEIAEENSIDIHLEEYSKRKRKCMGGNEKWRYLVISACTLLFSLIAMAFGIFLLIHPIHGVKYIRSGIIALCIGIICASVPVC</sequence>
<proteinExistence type="predicted"/>
<keyword evidence="4" id="KW-1185">Reference proteome</keyword>
<name>A0A196SBE9_BLAHN</name>
<keyword evidence="2" id="KW-0472">Membrane</keyword>
<feature type="compositionally biased region" description="Basic and acidic residues" evidence="1">
    <location>
        <begin position="12"/>
        <end position="39"/>
    </location>
</feature>
<dbReference type="AlphaFoldDB" id="A0A196SBE9"/>
<comment type="caution">
    <text evidence="3">The sequence shown here is derived from an EMBL/GenBank/DDBJ whole genome shotgun (WGS) entry which is preliminary data.</text>
</comment>
<evidence type="ECO:0000256" key="2">
    <source>
        <dbReference type="SAM" id="Phobius"/>
    </source>
</evidence>